<dbReference type="Pfam" id="PF13855">
    <property type="entry name" value="LRR_8"/>
    <property type="match status" value="2"/>
</dbReference>
<name>A0AAW1W957_RUBAR</name>
<dbReference type="Pfam" id="PF00560">
    <property type="entry name" value="LRR_1"/>
    <property type="match status" value="4"/>
</dbReference>
<dbReference type="InterPro" id="IPR053211">
    <property type="entry name" value="DNA_repair-toleration"/>
</dbReference>
<dbReference type="Gene3D" id="3.80.10.10">
    <property type="entry name" value="Ribonuclease Inhibitor"/>
    <property type="match status" value="2"/>
</dbReference>
<dbReference type="GO" id="GO:0016020">
    <property type="term" value="C:membrane"/>
    <property type="evidence" value="ECO:0007669"/>
    <property type="project" value="UniProtKB-SubCell"/>
</dbReference>
<dbReference type="SUPFAM" id="SSF52058">
    <property type="entry name" value="L domain-like"/>
    <property type="match status" value="2"/>
</dbReference>
<keyword evidence="2" id="KW-0433">Leucine-rich repeat</keyword>
<keyword evidence="7" id="KW-0472">Membrane</keyword>
<evidence type="ECO:0000256" key="8">
    <source>
        <dbReference type="SAM" id="SignalP"/>
    </source>
</evidence>
<proteinExistence type="predicted"/>
<dbReference type="FunFam" id="3.80.10.10:FF:000129">
    <property type="entry name" value="Leucine-rich repeat receptor-like kinase"/>
    <property type="match status" value="1"/>
</dbReference>
<dbReference type="InterPro" id="IPR032675">
    <property type="entry name" value="LRR_dom_sf"/>
</dbReference>
<evidence type="ECO:0000256" key="2">
    <source>
        <dbReference type="ARBA" id="ARBA00022614"/>
    </source>
</evidence>
<keyword evidence="5" id="KW-0677">Repeat</keyword>
<organism evidence="10 11">
    <name type="scientific">Rubus argutus</name>
    <name type="common">Southern blackberry</name>
    <dbReference type="NCBI Taxonomy" id="59490"/>
    <lineage>
        <taxon>Eukaryota</taxon>
        <taxon>Viridiplantae</taxon>
        <taxon>Streptophyta</taxon>
        <taxon>Embryophyta</taxon>
        <taxon>Tracheophyta</taxon>
        <taxon>Spermatophyta</taxon>
        <taxon>Magnoliopsida</taxon>
        <taxon>eudicotyledons</taxon>
        <taxon>Gunneridae</taxon>
        <taxon>Pentapetalae</taxon>
        <taxon>rosids</taxon>
        <taxon>fabids</taxon>
        <taxon>Rosales</taxon>
        <taxon>Rosaceae</taxon>
        <taxon>Rosoideae</taxon>
        <taxon>Rosoideae incertae sedis</taxon>
        <taxon>Rubus</taxon>
    </lineage>
</organism>
<feature type="domain" description="Leucine-rich repeat-containing N-terminal plant-type" evidence="9">
    <location>
        <begin position="22"/>
        <end position="63"/>
    </location>
</feature>
<evidence type="ECO:0000313" key="10">
    <source>
        <dbReference type="EMBL" id="KAK9920441.1"/>
    </source>
</evidence>
<evidence type="ECO:0000256" key="5">
    <source>
        <dbReference type="ARBA" id="ARBA00022737"/>
    </source>
</evidence>
<evidence type="ECO:0000313" key="11">
    <source>
        <dbReference type="Proteomes" id="UP001457282"/>
    </source>
</evidence>
<comment type="subcellular location">
    <subcellularLocation>
        <location evidence="1">Membrane</location>
        <topology evidence="1">Single-pass membrane protein</topology>
    </subcellularLocation>
</comment>
<dbReference type="PANTHER" id="PTHR48060">
    <property type="entry name" value="DNA DAMAGE-REPAIR/TOLERATION PROTEIN DRT100"/>
    <property type="match status" value="1"/>
</dbReference>
<evidence type="ECO:0000256" key="1">
    <source>
        <dbReference type="ARBA" id="ARBA00004167"/>
    </source>
</evidence>
<protein>
    <recommendedName>
        <fullName evidence="9">Leucine-rich repeat-containing N-terminal plant-type domain-containing protein</fullName>
    </recommendedName>
</protein>
<keyword evidence="6" id="KW-1133">Transmembrane helix</keyword>
<evidence type="ECO:0000256" key="7">
    <source>
        <dbReference type="ARBA" id="ARBA00023136"/>
    </source>
</evidence>
<evidence type="ECO:0000256" key="4">
    <source>
        <dbReference type="ARBA" id="ARBA00022729"/>
    </source>
</evidence>
<keyword evidence="4 8" id="KW-0732">Signal</keyword>
<sequence length="445" mass="49491">MKTFLPFFLLLITAVHSLQCNEDQQLSLLHFKKSLAYNSSVSSKLISWNSSTNCCSWIGVTCSTNGSVISLDISRESISSGIDNSSSLLDLQHLQSLNLASNNFVGTFPKEFFQVPSLETLDLSDNLELQGTLPEFPKNGSLRSLILRNTSFSGLLPNSLGNLEKLSTIDIEYCSFSGSIPRSIGNLTQLVQFFMSMNYFKGPVPSFSRAKNLAVIDLSFNIDLAGPINSTRCENLTDLVNLNLGYNLLDGNIPSALFSLPLLYSLDLSNNQFSGPFHQISNFSSCFLEFLDLSSNNLEGPIPISIRNVRGLQRLALGSNKLNGTFPISSLHQFRSLSYLDLSQNSLSLGLDATDFSYSSFPQFRNLYLATVKLRSPFPEFLRNQSRLKYLDLSHTQIHGKIPNWIWRINTLYLLNLSSNSLNLLEGPLLNPMPSSLRVLDLHSN</sequence>
<dbReference type="Pfam" id="PF08263">
    <property type="entry name" value="LRRNT_2"/>
    <property type="match status" value="1"/>
</dbReference>
<gene>
    <name evidence="10" type="ORF">M0R45_028996</name>
</gene>
<evidence type="ECO:0000259" key="9">
    <source>
        <dbReference type="Pfam" id="PF08263"/>
    </source>
</evidence>
<keyword evidence="3" id="KW-0812">Transmembrane</keyword>
<dbReference type="EMBL" id="JBEDUW010000006">
    <property type="protein sequence ID" value="KAK9920441.1"/>
    <property type="molecule type" value="Genomic_DNA"/>
</dbReference>
<comment type="caution">
    <text evidence="10">The sequence shown here is derived from an EMBL/GenBank/DDBJ whole genome shotgun (WGS) entry which is preliminary data.</text>
</comment>
<feature type="signal peptide" evidence="8">
    <location>
        <begin position="1"/>
        <end position="17"/>
    </location>
</feature>
<dbReference type="InterPro" id="IPR001611">
    <property type="entry name" value="Leu-rich_rpt"/>
</dbReference>
<evidence type="ECO:0000256" key="6">
    <source>
        <dbReference type="ARBA" id="ARBA00022989"/>
    </source>
</evidence>
<dbReference type="PANTHER" id="PTHR48060:SF21">
    <property type="entry name" value="L DOMAIN-LIKE PROTEIN"/>
    <property type="match status" value="1"/>
</dbReference>
<reference evidence="10 11" key="1">
    <citation type="journal article" date="2023" name="G3 (Bethesda)">
        <title>A chromosome-length genome assembly and annotation of blackberry (Rubus argutus, cv. 'Hillquist').</title>
        <authorList>
            <person name="Bruna T."/>
            <person name="Aryal R."/>
            <person name="Dudchenko O."/>
            <person name="Sargent D.J."/>
            <person name="Mead D."/>
            <person name="Buti M."/>
            <person name="Cavallini A."/>
            <person name="Hytonen T."/>
            <person name="Andres J."/>
            <person name="Pham M."/>
            <person name="Weisz D."/>
            <person name="Mascagni F."/>
            <person name="Usai G."/>
            <person name="Natali L."/>
            <person name="Bassil N."/>
            <person name="Fernandez G.E."/>
            <person name="Lomsadze A."/>
            <person name="Armour M."/>
            <person name="Olukolu B."/>
            <person name="Poorten T."/>
            <person name="Britton C."/>
            <person name="Davik J."/>
            <person name="Ashrafi H."/>
            <person name="Aiden E.L."/>
            <person name="Borodovsky M."/>
            <person name="Worthington M."/>
        </authorList>
    </citation>
    <scope>NUCLEOTIDE SEQUENCE [LARGE SCALE GENOMIC DNA]</scope>
    <source>
        <strain evidence="10">PI 553951</strain>
    </source>
</reference>
<dbReference type="AlphaFoldDB" id="A0AAW1W957"/>
<accession>A0AAW1W957</accession>
<keyword evidence="11" id="KW-1185">Reference proteome</keyword>
<feature type="chain" id="PRO_5043318202" description="Leucine-rich repeat-containing N-terminal plant-type domain-containing protein" evidence="8">
    <location>
        <begin position="18"/>
        <end position="445"/>
    </location>
</feature>
<evidence type="ECO:0000256" key="3">
    <source>
        <dbReference type="ARBA" id="ARBA00022692"/>
    </source>
</evidence>
<dbReference type="InterPro" id="IPR013210">
    <property type="entry name" value="LRR_N_plant-typ"/>
</dbReference>
<dbReference type="Proteomes" id="UP001457282">
    <property type="component" value="Unassembled WGS sequence"/>
</dbReference>